<dbReference type="EMBL" id="BOMQ01000026">
    <property type="protein sequence ID" value="GIE48641.1"/>
    <property type="molecule type" value="Genomic_DNA"/>
</dbReference>
<dbReference type="RefSeq" id="WP_203767356.1">
    <property type="nucleotide sequence ID" value="NZ_BAAAYJ010000077.1"/>
</dbReference>
<evidence type="ECO:0000259" key="1">
    <source>
        <dbReference type="Pfam" id="PF12697"/>
    </source>
</evidence>
<feature type="domain" description="AB hydrolase-1" evidence="1">
    <location>
        <begin position="38"/>
        <end position="255"/>
    </location>
</feature>
<accession>A0A919JDW5</accession>
<keyword evidence="2" id="KW-0378">Hydrolase</keyword>
<dbReference type="Proteomes" id="UP000647172">
    <property type="component" value="Unassembled WGS sequence"/>
</dbReference>
<comment type="caution">
    <text evidence="2">The sequence shown here is derived from an EMBL/GenBank/DDBJ whole genome shotgun (WGS) entry which is preliminary data.</text>
</comment>
<proteinExistence type="predicted"/>
<evidence type="ECO:0000313" key="3">
    <source>
        <dbReference type="Proteomes" id="UP000647172"/>
    </source>
</evidence>
<dbReference type="InterPro" id="IPR000073">
    <property type="entry name" value="AB_hydrolase_1"/>
</dbReference>
<gene>
    <name evidence="2" type="ORF">Ani05nite_21750</name>
</gene>
<sequence>MPTVTSADGTTIAYETVGSGPALILVDGAMCYRAQGPARGLAAALADTYTVYCYDRRGRGDSGDTAPWSPQREIEDLAALLTAAGGTAYLVGCSSGAVLAADAAHRLPGVRALALYEPPFIVDATHAPRPDTFLAETEALLAAGDTGGAVKKFLRSVDMPGFAVHLMALLPPFRKIKGVAHTLPYDLRILGDTGRGVPLDPARWSGVGVPAIVLDGGKSPQYMRHAARALAEALPGAEYRTLPGQTHLVRPAALAPAVKQFLGSCPTP</sequence>
<name>A0A919JDW5_9ACTN</name>
<dbReference type="Pfam" id="PF12697">
    <property type="entry name" value="Abhydrolase_6"/>
    <property type="match status" value="1"/>
</dbReference>
<dbReference type="PANTHER" id="PTHR43433">
    <property type="entry name" value="HYDROLASE, ALPHA/BETA FOLD FAMILY PROTEIN"/>
    <property type="match status" value="1"/>
</dbReference>
<protein>
    <submittedName>
        <fullName evidence="2">Alpha/beta hydrolase</fullName>
    </submittedName>
</protein>
<evidence type="ECO:0000313" key="2">
    <source>
        <dbReference type="EMBL" id="GIE48641.1"/>
    </source>
</evidence>
<dbReference type="InterPro" id="IPR050471">
    <property type="entry name" value="AB_hydrolase"/>
</dbReference>
<dbReference type="Gene3D" id="3.40.50.1820">
    <property type="entry name" value="alpha/beta hydrolase"/>
    <property type="match status" value="1"/>
</dbReference>
<keyword evidence="3" id="KW-1185">Reference proteome</keyword>
<dbReference type="InterPro" id="IPR029058">
    <property type="entry name" value="AB_hydrolase_fold"/>
</dbReference>
<dbReference type="GO" id="GO:0016787">
    <property type="term" value="F:hydrolase activity"/>
    <property type="evidence" value="ECO:0007669"/>
    <property type="project" value="UniProtKB-KW"/>
</dbReference>
<organism evidence="2 3">
    <name type="scientific">Actinoplanes nipponensis</name>
    <dbReference type="NCBI Taxonomy" id="135950"/>
    <lineage>
        <taxon>Bacteria</taxon>
        <taxon>Bacillati</taxon>
        <taxon>Actinomycetota</taxon>
        <taxon>Actinomycetes</taxon>
        <taxon>Micromonosporales</taxon>
        <taxon>Micromonosporaceae</taxon>
        <taxon>Actinoplanes</taxon>
    </lineage>
</organism>
<reference evidence="2" key="1">
    <citation type="submission" date="2021-01" db="EMBL/GenBank/DDBJ databases">
        <title>Whole genome shotgun sequence of Actinoplanes nipponensis NBRC 14063.</title>
        <authorList>
            <person name="Komaki H."/>
            <person name="Tamura T."/>
        </authorList>
    </citation>
    <scope>NUCLEOTIDE SEQUENCE</scope>
    <source>
        <strain evidence="2">NBRC 14063</strain>
    </source>
</reference>
<dbReference type="AlphaFoldDB" id="A0A919JDW5"/>
<dbReference type="SUPFAM" id="SSF53474">
    <property type="entry name" value="alpha/beta-Hydrolases"/>
    <property type="match status" value="1"/>
</dbReference>
<dbReference type="PANTHER" id="PTHR43433:SF5">
    <property type="entry name" value="AB HYDROLASE-1 DOMAIN-CONTAINING PROTEIN"/>
    <property type="match status" value="1"/>
</dbReference>